<keyword evidence="2" id="KW-0489">Methyltransferase</keyword>
<accession>A0A0G0HHW1</accession>
<dbReference type="Proteomes" id="UP000034591">
    <property type="component" value="Unassembled WGS sequence"/>
</dbReference>
<organism evidence="2 3">
    <name type="scientific">Candidatus Woesebacteria bacterium GW2011_GWA1_37_7</name>
    <dbReference type="NCBI Taxonomy" id="1618545"/>
    <lineage>
        <taxon>Bacteria</taxon>
        <taxon>Candidatus Woeseibacteriota</taxon>
    </lineage>
</organism>
<evidence type="ECO:0000313" key="2">
    <source>
        <dbReference type="EMBL" id="KKQ38100.1"/>
    </source>
</evidence>
<comment type="caution">
    <text evidence="2">The sequence shown here is derived from an EMBL/GenBank/DDBJ whole genome shotgun (WGS) entry which is preliminary data.</text>
</comment>
<dbReference type="Pfam" id="PF08241">
    <property type="entry name" value="Methyltransf_11"/>
    <property type="match status" value="1"/>
</dbReference>
<dbReference type="Gene3D" id="3.40.50.150">
    <property type="entry name" value="Vaccinia Virus protein VP39"/>
    <property type="match status" value="1"/>
</dbReference>
<dbReference type="GO" id="GO:0008757">
    <property type="term" value="F:S-adenosylmethionine-dependent methyltransferase activity"/>
    <property type="evidence" value="ECO:0007669"/>
    <property type="project" value="InterPro"/>
</dbReference>
<dbReference type="InterPro" id="IPR029063">
    <property type="entry name" value="SAM-dependent_MTases_sf"/>
</dbReference>
<dbReference type="EMBL" id="LBTI01000001">
    <property type="protein sequence ID" value="KKQ38100.1"/>
    <property type="molecule type" value="Genomic_DNA"/>
</dbReference>
<dbReference type="GO" id="GO:0032259">
    <property type="term" value="P:methylation"/>
    <property type="evidence" value="ECO:0007669"/>
    <property type="project" value="UniProtKB-KW"/>
</dbReference>
<reference evidence="2 3" key="1">
    <citation type="journal article" date="2015" name="Nature">
        <title>rRNA introns, odd ribosomes, and small enigmatic genomes across a large radiation of phyla.</title>
        <authorList>
            <person name="Brown C.T."/>
            <person name="Hug L.A."/>
            <person name="Thomas B.C."/>
            <person name="Sharon I."/>
            <person name="Castelle C.J."/>
            <person name="Singh A."/>
            <person name="Wilkins M.J."/>
            <person name="Williams K.H."/>
            <person name="Banfield J.F."/>
        </authorList>
    </citation>
    <scope>NUCLEOTIDE SEQUENCE [LARGE SCALE GENOMIC DNA]</scope>
</reference>
<name>A0A0G0HHW1_9BACT</name>
<dbReference type="SUPFAM" id="SSF53335">
    <property type="entry name" value="S-adenosyl-L-methionine-dependent methyltransferases"/>
    <property type="match status" value="1"/>
</dbReference>
<evidence type="ECO:0000313" key="3">
    <source>
        <dbReference type="Proteomes" id="UP000034591"/>
    </source>
</evidence>
<sequence length="275" mass="31336">MVLLKNTGDMALKRRARRIVEELNPRDGDNILDVGCGDGYYLHLLSNLGMKLKLTGTDFDPLALASAKRNLKGKNIPFVQADLMKKLPFKDRIFDKIVMSEVAEHLPNDLKGLKEVKRVLKKEGTMVLTVPNYNFPFLWDPINWVLQNVFGTHIKSGFWAGIWNQHIRLYKPEQIKNVVEAAGFNVSLAEPLTFWSLPFNHNLMHFAAKKLYGGNLSRETIKAVSKFEITSKKSGIFNYAFKFVNFVDKLNDLWTPKSWGVGIFILAKKKPGIKN</sequence>
<keyword evidence="2" id="KW-0808">Transferase</keyword>
<dbReference type="PANTHER" id="PTHR43861">
    <property type="entry name" value="TRANS-ACONITATE 2-METHYLTRANSFERASE-RELATED"/>
    <property type="match status" value="1"/>
</dbReference>
<feature type="domain" description="Methyltransferase type 11" evidence="1">
    <location>
        <begin position="32"/>
        <end position="127"/>
    </location>
</feature>
<proteinExistence type="predicted"/>
<dbReference type="AlphaFoldDB" id="A0A0G0HHW1"/>
<gene>
    <name evidence="2" type="ORF">US53_C0001G0005</name>
</gene>
<protein>
    <submittedName>
        <fullName evidence="2">Methyltransferase type 11</fullName>
    </submittedName>
</protein>
<evidence type="ECO:0000259" key="1">
    <source>
        <dbReference type="Pfam" id="PF08241"/>
    </source>
</evidence>
<dbReference type="STRING" id="1618545.US53_C0001G0005"/>
<dbReference type="InterPro" id="IPR013216">
    <property type="entry name" value="Methyltransf_11"/>
</dbReference>
<dbReference type="CDD" id="cd02440">
    <property type="entry name" value="AdoMet_MTases"/>
    <property type="match status" value="1"/>
</dbReference>